<dbReference type="SFLD" id="SFLDS00003">
    <property type="entry name" value="Haloacid_Dehalogenase"/>
    <property type="match status" value="1"/>
</dbReference>
<gene>
    <name evidence="1" type="ORF">GORHZ_117_00060</name>
</gene>
<proteinExistence type="predicted"/>
<dbReference type="GO" id="GO:0000287">
    <property type="term" value="F:magnesium ion binding"/>
    <property type="evidence" value="ECO:0007669"/>
    <property type="project" value="TreeGrafter"/>
</dbReference>
<name>K6V3R4_9ACTN</name>
<dbReference type="GO" id="GO:0016791">
    <property type="term" value="F:phosphatase activity"/>
    <property type="evidence" value="ECO:0007669"/>
    <property type="project" value="UniProtKB-ARBA"/>
</dbReference>
<dbReference type="PANTHER" id="PTHR10000:SF8">
    <property type="entry name" value="HAD SUPERFAMILY HYDROLASE-LIKE, TYPE 3"/>
    <property type="match status" value="1"/>
</dbReference>
<dbReference type="PANTHER" id="PTHR10000">
    <property type="entry name" value="PHOSPHOSERINE PHOSPHATASE"/>
    <property type="match status" value="1"/>
</dbReference>
<reference evidence="1 2" key="1">
    <citation type="submission" date="2012-08" db="EMBL/GenBank/DDBJ databases">
        <title>Whole genome shotgun sequence of Gordonia rhizosphera NBRC 16068.</title>
        <authorList>
            <person name="Takarada H."/>
            <person name="Isaki S."/>
            <person name="Hosoyama A."/>
            <person name="Tsuchikane K."/>
            <person name="Katsumata H."/>
            <person name="Baba S."/>
            <person name="Ohji S."/>
            <person name="Yamazaki S."/>
            <person name="Fujita N."/>
        </authorList>
    </citation>
    <scope>NUCLEOTIDE SEQUENCE [LARGE SCALE GENOMIC DNA]</scope>
    <source>
        <strain evidence="1 2">NBRC 16068</strain>
    </source>
</reference>
<dbReference type="SFLD" id="SFLDG01140">
    <property type="entry name" value="C2.B:_Phosphomannomutase_and_P"/>
    <property type="match status" value="1"/>
</dbReference>
<dbReference type="AlphaFoldDB" id="K6V3R4"/>
<dbReference type="Proteomes" id="UP000008363">
    <property type="component" value="Unassembled WGS sequence"/>
</dbReference>
<dbReference type="InterPro" id="IPR036412">
    <property type="entry name" value="HAD-like_sf"/>
</dbReference>
<dbReference type="Gene3D" id="3.30.1240.10">
    <property type="match status" value="1"/>
</dbReference>
<dbReference type="InterPro" id="IPR023214">
    <property type="entry name" value="HAD_sf"/>
</dbReference>
<dbReference type="NCBIfam" id="TIGR00099">
    <property type="entry name" value="Cof-subfamily"/>
    <property type="match status" value="1"/>
</dbReference>
<comment type="caution">
    <text evidence="1">The sequence shown here is derived from an EMBL/GenBank/DDBJ whole genome shotgun (WGS) entry which is preliminary data.</text>
</comment>
<protein>
    <submittedName>
        <fullName evidence="1">Putative sugar-phosphate phosphatase</fullName>
    </submittedName>
</protein>
<organism evidence="1 2">
    <name type="scientific">Gordonia rhizosphera NBRC 16068</name>
    <dbReference type="NCBI Taxonomy" id="1108045"/>
    <lineage>
        <taxon>Bacteria</taxon>
        <taxon>Bacillati</taxon>
        <taxon>Actinomycetota</taxon>
        <taxon>Actinomycetes</taxon>
        <taxon>Mycobacteriales</taxon>
        <taxon>Gordoniaceae</taxon>
        <taxon>Gordonia</taxon>
    </lineage>
</organism>
<dbReference type="CDD" id="cd07518">
    <property type="entry name" value="HAD_YbiV-Like"/>
    <property type="match status" value="1"/>
</dbReference>
<accession>K6V3R4</accession>
<dbReference type="GO" id="GO:0005829">
    <property type="term" value="C:cytosol"/>
    <property type="evidence" value="ECO:0007669"/>
    <property type="project" value="TreeGrafter"/>
</dbReference>
<dbReference type="STRING" id="1108045.GORHZ_117_00060"/>
<dbReference type="SUPFAM" id="SSF56784">
    <property type="entry name" value="HAD-like"/>
    <property type="match status" value="1"/>
</dbReference>
<sequence length="288" mass="30523">MTTPLPPVPTDVRLVVSDMDGTLLDDAKQIPESLWPLLDDLGERGIVFSPASGRQAATLLHQLGHAVPGLVVIAENGAVVARDREHLRVTPLAEGVVAAVLARARELTAGRSDLGVVLCGPDGAFIERRDEAFLEQVQPYYVAHEVVDDLAAVDVELVKVAIFDFGNIEHVTAPAIKSLGGDMEVVVSGRNWLDVMAPGVDKAAAVRAVQERLGITPAQTMVFGDYLNDLAMLDTADWSYAVANAHPGILAAARYVAPSNAENGVVRTVRAALGLPDLEPALPHSDSL</sequence>
<dbReference type="OrthoDB" id="3180855at2"/>
<dbReference type="NCBIfam" id="TIGR01484">
    <property type="entry name" value="HAD-SF-IIB"/>
    <property type="match status" value="1"/>
</dbReference>
<keyword evidence="2" id="KW-1185">Reference proteome</keyword>
<dbReference type="Pfam" id="PF08282">
    <property type="entry name" value="Hydrolase_3"/>
    <property type="match status" value="1"/>
</dbReference>
<evidence type="ECO:0000313" key="1">
    <source>
        <dbReference type="EMBL" id="GAB90743.1"/>
    </source>
</evidence>
<dbReference type="RefSeq" id="WP_006333779.1">
    <property type="nucleotide sequence ID" value="NZ_BAHC01000117.1"/>
</dbReference>
<dbReference type="Gene3D" id="3.40.50.1000">
    <property type="entry name" value="HAD superfamily/HAD-like"/>
    <property type="match status" value="1"/>
</dbReference>
<evidence type="ECO:0000313" key="2">
    <source>
        <dbReference type="Proteomes" id="UP000008363"/>
    </source>
</evidence>
<dbReference type="EMBL" id="BAHC01000117">
    <property type="protein sequence ID" value="GAB90743.1"/>
    <property type="molecule type" value="Genomic_DNA"/>
</dbReference>
<dbReference type="InterPro" id="IPR000150">
    <property type="entry name" value="Cof"/>
</dbReference>
<dbReference type="eggNOG" id="COG0561">
    <property type="taxonomic scope" value="Bacteria"/>
</dbReference>
<dbReference type="InterPro" id="IPR006379">
    <property type="entry name" value="HAD-SF_hydro_IIB"/>
</dbReference>